<dbReference type="Proteomes" id="UP000075714">
    <property type="component" value="Unassembled WGS sequence"/>
</dbReference>
<dbReference type="AlphaFoldDB" id="A0A150GDK8"/>
<dbReference type="InterPro" id="IPR016177">
    <property type="entry name" value="DNA-bd_dom_sf"/>
</dbReference>
<organism evidence="5 6">
    <name type="scientific">Gonium pectorale</name>
    <name type="common">Green alga</name>
    <dbReference type="NCBI Taxonomy" id="33097"/>
    <lineage>
        <taxon>Eukaryota</taxon>
        <taxon>Viridiplantae</taxon>
        <taxon>Chlorophyta</taxon>
        <taxon>core chlorophytes</taxon>
        <taxon>Chlorophyceae</taxon>
        <taxon>CS clade</taxon>
        <taxon>Chlamydomonadales</taxon>
        <taxon>Volvocaceae</taxon>
        <taxon>Gonium</taxon>
    </lineage>
</organism>
<keyword evidence="6" id="KW-1185">Reference proteome</keyword>
<proteinExistence type="predicted"/>
<evidence type="ECO:0008006" key="7">
    <source>
        <dbReference type="Google" id="ProtNLM"/>
    </source>
</evidence>
<comment type="subcellular location">
    <subcellularLocation>
        <location evidence="1">Nucleus</location>
    </subcellularLocation>
</comment>
<evidence type="ECO:0000256" key="4">
    <source>
        <dbReference type="SAM" id="MobiDB-lite"/>
    </source>
</evidence>
<feature type="compositionally biased region" description="Low complexity" evidence="4">
    <location>
        <begin position="7"/>
        <end position="38"/>
    </location>
</feature>
<gene>
    <name evidence="5" type="ORF">GPECTOR_32g532</name>
</gene>
<dbReference type="InterPro" id="IPR036955">
    <property type="entry name" value="AP2/ERF_dom_sf"/>
</dbReference>
<dbReference type="Gene3D" id="3.30.730.10">
    <property type="entry name" value="AP2/ERF domain"/>
    <property type="match status" value="1"/>
</dbReference>
<protein>
    <recommendedName>
        <fullName evidence="7">AP2/ERF domain-containing protein</fullName>
    </recommendedName>
</protein>
<keyword evidence="3" id="KW-0804">Transcription</keyword>
<evidence type="ECO:0000256" key="3">
    <source>
        <dbReference type="ARBA" id="ARBA00023163"/>
    </source>
</evidence>
<sequence>MKKKGAAAKSGAKAGAGAEVAKAPAHAEVVEAAAPAGSPRDRTAAPGAKRRRVSGRADGDEGPAAHPAPDAAPAPAPDALEAAEAAEAAALDGDLPAALPAQLPKGGGSAGTKFRLIVKKGKGSYRAQITLKTGNLMSPYYKSAEEAAAAADFYNYKLRGTAAELNFGLTPEQRAVLDRLSMESLTAFIKGRGDLKDLSAALSQ</sequence>
<evidence type="ECO:0000256" key="1">
    <source>
        <dbReference type="ARBA" id="ARBA00004123"/>
    </source>
</evidence>
<feature type="region of interest" description="Disordered" evidence="4">
    <location>
        <begin position="1"/>
        <end position="78"/>
    </location>
</feature>
<keyword evidence="2" id="KW-0805">Transcription regulation</keyword>
<dbReference type="GO" id="GO:0005634">
    <property type="term" value="C:nucleus"/>
    <property type="evidence" value="ECO:0007669"/>
    <property type="project" value="UniProtKB-SubCell"/>
</dbReference>
<dbReference type="GO" id="GO:0003700">
    <property type="term" value="F:DNA-binding transcription factor activity"/>
    <property type="evidence" value="ECO:0007669"/>
    <property type="project" value="InterPro"/>
</dbReference>
<evidence type="ECO:0000256" key="2">
    <source>
        <dbReference type="ARBA" id="ARBA00023015"/>
    </source>
</evidence>
<dbReference type="GO" id="GO:0003677">
    <property type="term" value="F:DNA binding"/>
    <property type="evidence" value="ECO:0007669"/>
    <property type="project" value="InterPro"/>
</dbReference>
<evidence type="ECO:0000313" key="6">
    <source>
        <dbReference type="Proteomes" id="UP000075714"/>
    </source>
</evidence>
<comment type="caution">
    <text evidence="5">The sequence shown here is derived from an EMBL/GenBank/DDBJ whole genome shotgun (WGS) entry which is preliminary data.</text>
</comment>
<accession>A0A150GDK8</accession>
<evidence type="ECO:0000313" key="5">
    <source>
        <dbReference type="EMBL" id="KXZ47919.1"/>
    </source>
</evidence>
<dbReference type="EMBL" id="LSYV01000033">
    <property type="protein sequence ID" value="KXZ47919.1"/>
    <property type="molecule type" value="Genomic_DNA"/>
</dbReference>
<reference evidence="6" key="1">
    <citation type="journal article" date="2016" name="Nat. Commun.">
        <title>The Gonium pectorale genome demonstrates co-option of cell cycle regulation during the evolution of multicellularity.</title>
        <authorList>
            <person name="Hanschen E.R."/>
            <person name="Marriage T.N."/>
            <person name="Ferris P.J."/>
            <person name="Hamaji T."/>
            <person name="Toyoda A."/>
            <person name="Fujiyama A."/>
            <person name="Neme R."/>
            <person name="Noguchi H."/>
            <person name="Minakuchi Y."/>
            <person name="Suzuki M."/>
            <person name="Kawai-Toyooka H."/>
            <person name="Smith D.R."/>
            <person name="Sparks H."/>
            <person name="Anderson J."/>
            <person name="Bakaric R."/>
            <person name="Luria V."/>
            <person name="Karger A."/>
            <person name="Kirschner M.W."/>
            <person name="Durand P.M."/>
            <person name="Michod R.E."/>
            <person name="Nozaki H."/>
            <person name="Olson B.J."/>
        </authorList>
    </citation>
    <scope>NUCLEOTIDE SEQUENCE [LARGE SCALE GENOMIC DNA]</scope>
    <source>
        <strain evidence="6">NIES-2863</strain>
    </source>
</reference>
<name>A0A150GDK8_GONPE</name>
<dbReference type="SUPFAM" id="SSF54171">
    <property type="entry name" value="DNA-binding domain"/>
    <property type="match status" value="1"/>
</dbReference>